<feature type="compositionally biased region" description="Basic and acidic residues" evidence="1">
    <location>
        <begin position="95"/>
        <end position="104"/>
    </location>
</feature>
<organism evidence="2 3">
    <name type="scientific">Galerina marginata (strain CBS 339.88)</name>
    <dbReference type="NCBI Taxonomy" id="685588"/>
    <lineage>
        <taxon>Eukaryota</taxon>
        <taxon>Fungi</taxon>
        <taxon>Dikarya</taxon>
        <taxon>Basidiomycota</taxon>
        <taxon>Agaricomycotina</taxon>
        <taxon>Agaricomycetes</taxon>
        <taxon>Agaricomycetidae</taxon>
        <taxon>Agaricales</taxon>
        <taxon>Agaricineae</taxon>
        <taxon>Strophariaceae</taxon>
        <taxon>Galerina</taxon>
    </lineage>
</organism>
<accession>A0A067SS22</accession>
<dbReference type="AlphaFoldDB" id="A0A067SS22"/>
<keyword evidence="3" id="KW-1185">Reference proteome</keyword>
<evidence type="ECO:0000256" key="1">
    <source>
        <dbReference type="SAM" id="MobiDB-lite"/>
    </source>
</evidence>
<dbReference type="HOGENOM" id="CLU_1547695_0_0_1"/>
<evidence type="ECO:0000313" key="2">
    <source>
        <dbReference type="EMBL" id="KDR70454.1"/>
    </source>
</evidence>
<name>A0A067SS22_GALM3</name>
<sequence>MIPKRVGLVRPRDSANRVAFRKWHQPHQQPSTLLILTFNHHHLPLSPDRSLNTPRNVGFRSANEREHARCQVASLTLPNLRVVGRHSGSGIAQQGDREEGETHQAHPFQPRRLHVPASCRCPRRSRSEPTSMLIPAPTKNDRGSMLFACATTTSGPSNTQAGIAGIWGCGAQQ</sequence>
<feature type="region of interest" description="Disordered" evidence="1">
    <location>
        <begin position="85"/>
        <end position="108"/>
    </location>
</feature>
<dbReference type="EMBL" id="KL142397">
    <property type="protein sequence ID" value="KDR70454.1"/>
    <property type="molecule type" value="Genomic_DNA"/>
</dbReference>
<gene>
    <name evidence="2" type="ORF">GALMADRAFT_144741</name>
</gene>
<reference evidence="3" key="1">
    <citation type="journal article" date="2014" name="Proc. Natl. Acad. Sci. U.S.A.">
        <title>Extensive sampling of basidiomycete genomes demonstrates inadequacy of the white-rot/brown-rot paradigm for wood decay fungi.</title>
        <authorList>
            <person name="Riley R."/>
            <person name="Salamov A.A."/>
            <person name="Brown D.W."/>
            <person name="Nagy L.G."/>
            <person name="Floudas D."/>
            <person name="Held B.W."/>
            <person name="Levasseur A."/>
            <person name="Lombard V."/>
            <person name="Morin E."/>
            <person name="Otillar R."/>
            <person name="Lindquist E.A."/>
            <person name="Sun H."/>
            <person name="LaButti K.M."/>
            <person name="Schmutz J."/>
            <person name="Jabbour D."/>
            <person name="Luo H."/>
            <person name="Baker S.E."/>
            <person name="Pisabarro A.G."/>
            <person name="Walton J.D."/>
            <person name="Blanchette R.A."/>
            <person name="Henrissat B."/>
            <person name="Martin F."/>
            <person name="Cullen D."/>
            <person name="Hibbett D.S."/>
            <person name="Grigoriev I.V."/>
        </authorList>
    </citation>
    <scope>NUCLEOTIDE SEQUENCE [LARGE SCALE GENOMIC DNA]</scope>
    <source>
        <strain evidence="3">CBS 339.88</strain>
    </source>
</reference>
<dbReference type="Proteomes" id="UP000027222">
    <property type="component" value="Unassembled WGS sequence"/>
</dbReference>
<feature type="region of interest" description="Disordered" evidence="1">
    <location>
        <begin position="120"/>
        <end position="139"/>
    </location>
</feature>
<evidence type="ECO:0000313" key="3">
    <source>
        <dbReference type="Proteomes" id="UP000027222"/>
    </source>
</evidence>
<proteinExistence type="predicted"/>
<protein>
    <submittedName>
        <fullName evidence="2">Uncharacterized protein</fullName>
    </submittedName>
</protein>